<dbReference type="PANTHER" id="PTHR42951">
    <property type="entry name" value="METALLO-BETA-LACTAMASE DOMAIN-CONTAINING"/>
    <property type="match status" value="1"/>
</dbReference>
<evidence type="ECO:0000313" key="3">
    <source>
        <dbReference type="Proteomes" id="UP000066042"/>
    </source>
</evidence>
<dbReference type="InterPro" id="IPR037482">
    <property type="entry name" value="ST1585_MBL-fold"/>
</dbReference>
<name>A0A0S1X8A1_THEBA</name>
<dbReference type="RefSeq" id="WP_056934959.1">
    <property type="nucleotide sequence ID" value="NZ_CP013050.1"/>
</dbReference>
<dbReference type="InterPro" id="IPR050855">
    <property type="entry name" value="NDM-1-like"/>
</dbReference>
<dbReference type="InterPro" id="IPR036866">
    <property type="entry name" value="RibonucZ/Hydroxyglut_hydro"/>
</dbReference>
<dbReference type="CDD" id="cd07726">
    <property type="entry name" value="ST1585-like_MBL-fold"/>
    <property type="match status" value="1"/>
</dbReference>
<sequence length="307" mass="35239">MPEIYEIEDDLYLVDLPQKLRGFRKFISSWVLKDGQSALIVDVGPASTIRLLKDALDELGVERVEYVLLTHIHLDHAGGIGNFVRLYPDVKIVVSERGEKHLIDPTKLWEASKKILGSLALIYGEIKPVPQENIHKGDVVFSERKVKILKSPGHAPHHQSYVIGDYLFSGDASGVFLQLDRGIYLRPATPPRFIKEVYEDSLDKMIEVGKKKLCFAHFGMYGNSRKLIKMHKEQINIWVDAVREVMHEYPAGEVFWVLNIAKEKLIKKDKLFANYLRLDEDIQERENHAIMNSLVGIYNYLKTRESS</sequence>
<dbReference type="PATRIC" id="fig|55802.8.peg.15"/>
<accession>A0A0S1X8A1</accession>
<dbReference type="AlphaFoldDB" id="A0A0S1X8A1"/>
<feature type="domain" description="Metallo-beta-lactamase" evidence="1">
    <location>
        <begin position="26"/>
        <end position="217"/>
    </location>
</feature>
<dbReference type="GeneID" id="26135317"/>
<evidence type="ECO:0000313" key="2">
    <source>
        <dbReference type="EMBL" id="ALM73996.1"/>
    </source>
</evidence>
<dbReference type="Gene3D" id="3.60.15.10">
    <property type="entry name" value="Ribonuclease Z/Hydroxyacylglutathione hydrolase-like"/>
    <property type="match status" value="1"/>
</dbReference>
<dbReference type="STRING" id="55802.TBCH5v1_0015"/>
<proteinExistence type="predicted"/>
<gene>
    <name evidence="2" type="ORF">TBCH5v1_0015</name>
</gene>
<dbReference type="SUPFAM" id="SSF56281">
    <property type="entry name" value="Metallo-hydrolase/oxidoreductase"/>
    <property type="match status" value="1"/>
</dbReference>
<protein>
    <recommendedName>
        <fullName evidence="1">Metallo-beta-lactamase domain-containing protein</fullName>
    </recommendedName>
</protein>
<dbReference type="SMART" id="SM00849">
    <property type="entry name" value="Lactamase_B"/>
    <property type="match status" value="1"/>
</dbReference>
<dbReference type="InterPro" id="IPR001279">
    <property type="entry name" value="Metallo-B-lactamas"/>
</dbReference>
<dbReference type="Proteomes" id="UP000066042">
    <property type="component" value="Chromosome"/>
</dbReference>
<evidence type="ECO:0000259" key="1">
    <source>
        <dbReference type="SMART" id="SM00849"/>
    </source>
</evidence>
<dbReference type="EMBL" id="CP013050">
    <property type="protein sequence ID" value="ALM73996.1"/>
    <property type="molecule type" value="Genomic_DNA"/>
</dbReference>
<organism evidence="2 3">
    <name type="scientific">Thermococcus barophilus</name>
    <dbReference type="NCBI Taxonomy" id="55802"/>
    <lineage>
        <taxon>Archaea</taxon>
        <taxon>Methanobacteriati</taxon>
        <taxon>Methanobacteriota</taxon>
        <taxon>Thermococci</taxon>
        <taxon>Thermococcales</taxon>
        <taxon>Thermococcaceae</taxon>
        <taxon>Thermococcus</taxon>
    </lineage>
</organism>
<dbReference type="PANTHER" id="PTHR42951:SF4">
    <property type="entry name" value="ACYL-COENZYME A THIOESTERASE MBLAC2"/>
    <property type="match status" value="1"/>
</dbReference>
<reference evidence="2 3" key="1">
    <citation type="journal article" date="2016" name="Genome Announc.">
        <title>Complete genome sequence of the hyperthermophilic and piezophilic archaeon Thermococcus barophilus Ch5, capable of growth at the expense of hydrogenogenesis from carbon monoxide and formate.</title>
        <authorList>
            <person name="Oger P."/>
            <person name="Sokolova T.G."/>
            <person name="Kozhevnikova D.A."/>
            <person name="Taranov E.A."/>
            <person name="Vannier P."/>
            <person name="Lee H.S."/>
            <person name="Kwon K.K."/>
            <person name="Kang S.G."/>
            <person name="Lee J.H."/>
            <person name="Bonch-Osmolovskaya E.A."/>
            <person name="Lebedinsky A.V."/>
        </authorList>
    </citation>
    <scope>NUCLEOTIDE SEQUENCE [LARGE SCALE GENOMIC DNA]</scope>
    <source>
        <strain evidence="3">Ch5</strain>
    </source>
</reference>
<dbReference type="Pfam" id="PF00753">
    <property type="entry name" value="Lactamase_B"/>
    <property type="match status" value="1"/>
</dbReference>